<dbReference type="KEGG" id="rga:RGR602_PC01352"/>
<evidence type="ECO:0000256" key="1">
    <source>
        <dbReference type="ARBA" id="ARBA00005254"/>
    </source>
</evidence>
<dbReference type="CDD" id="cd06558">
    <property type="entry name" value="crotonase-like"/>
    <property type="match status" value="1"/>
</dbReference>
<evidence type="ECO:0000313" key="4">
    <source>
        <dbReference type="Proteomes" id="UP000031368"/>
    </source>
</evidence>
<dbReference type="InterPro" id="IPR029045">
    <property type="entry name" value="ClpP/crotonase-like_dom_sf"/>
</dbReference>
<evidence type="ECO:0000313" key="3">
    <source>
        <dbReference type="EMBL" id="AJD45379.1"/>
    </source>
</evidence>
<name>A0A0B4XBI5_9HYPH</name>
<organism evidence="3 4">
    <name type="scientific">Rhizobium gallicum bv. gallicum R602sp</name>
    <dbReference type="NCBI Taxonomy" id="1041138"/>
    <lineage>
        <taxon>Bacteria</taxon>
        <taxon>Pseudomonadati</taxon>
        <taxon>Pseudomonadota</taxon>
        <taxon>Alphaproteobacteria</taxon>
        <taxon>Hyphomicrobiales</taxon>
        <taxon>Rhizobiaceae</taxon>
        <taxon>Rhizobium/Agrobacterium group</taxon>
        <taxon>Rhizobium</taxon>
    </lineage>
</organism>
<dbReference type="EMBL" id="CP006880">
    <property type="protein sequence ID" value="AJD45379.1"/>
    <property type="molecule type" value="Genomic_DNA"/>
</dbReference>
<dbReference type="Gene3D" id="3.90.226.10">
    <property type="entry name" value="2-enoyl-CoA Hydratase, Chain A, domain 1"/>
    <property type="match status" value="1"/>
</dbReference>
<sequence>MPETLHIDIDARGLARLTLARPEKHNAISAQMMDELTAASKALGFDRNVRVIVLAAEGASFCAGGDLDWMRAQFEAGRDERIFEARRLATMFRALNDLPKPVIARVQGNVFGGGVGLLSACDLVIAAETARFGLTEVRLGIIPATISPFVVARIGEGAARPLIMSGKLINASEAKAAGLAGHVVPAGDLDAAVETEIGHFLKASPDAVARGKILARSLGMPITDAVIESVIEQLADTWETEEAREGIVAFFERRQPSWRSDA</sequence>
<dbReference type="PROSITE" id="PS00166">
    <property type="entry name" value="ENOYL_COA_HYDRATASE"/>
    <property type="match status" value="1"/>
</dbReference>
<protein>
    <submittedName>
        <fullName evidence="3">Enoyl-CoA hydratase protein</fullName>
    </submittedName>
</protein>
<keyword evidence="3" id="KW-0614">Plasmid</keyword>
<dbReference type="HOGENOM" id="CLU_009834_7_3_5"/>
<keyword evidence="4" id="KW-1185">Reference proteome</keyword>
<geneLocation type="plasmid" evidence="3 4">
    <name>pRgalR602c</name>
</geneLocation>
<proteinExistence type="inferred from homology"/>
<dbReference type="SUPFAM" id="SSF52096">
    <property type="entry name" value="ClpP/crotonase"/>
    <property type="match status" value="1"/>
</dbReference>
<reference evidence="3 4" key="1">
    <citation type="submission" date="2013-11" db="EMBL/GenBank/DDBJ databases">
        <title>Complete genome sequence of Rhizobium gallicum bv. gallicum R602.</title>
        <authorList>
            <person name="Bustos P."/>
            <person name="Santamaria R.I."/>
            <person name="Lozano L."/>
            <person name="Acosta J.L."/>
            <person name="Ormeno-Orrillo E."/>
            <person name="Rogel M.A."/>
            <person name="Romero D."/>
            <person name="Cevallos M.A."/>
            <person name="Martinez-Romero E."/>
            <person name="Gonzalez V."/>
        </authorList>
    </citation>
    <scope>NUCLEOTIDE SEQUENCE [LARGE SCALE GENOMIC DNA]</scope>
    <source>
        <strain evidence="3 4">R602</strain>
        <plasmid evidence="3 4">pRgalR602c</plasmid>
    </source>
</reference>
<dbReference type="NCBIfam" id="NF005675">
    <property type="entry name" value="PRK07468.1"/>
    <property type="match status" value="1"/>
</dbReference>
<dbReference type="PANTHER" id="PTHR42964">
    <property type="entry name" value="ENOYL-COA HYDRATASE"/>
    <property type="match status" value="1"/>
</dbReference>
<dbReference type="PANTHER" id="PTHR42964:SF1">
    <property type="entry name" value="POLYKETIDE BIOSYNTHESIS ENOYL-COA HYDRATASE PKSH-RELATED"/>
    <property type="match status" value="1"/>
</dbReference>
<dbReference type="Pfam" id="PF00378">
    <property type="entry name" value="ECH_1"/>
    <property type="match status" value="1"/>
</dbReference>
<gene>
    <name evidence="3" type="ORF">RGR602_PC01352</name>
</gene>
<accession>A0A0B4XBI5</accession>
<dbReference type="InterPro" id="IPR018376">
    <property type="entry name" value="Enoyl-CoA_hyd/isom_CS"/>
</dbReference>
<evidence type="ECO:0000256" key="2">
    <source>
        <dbReference type="RuleBase" id="RU003707"/>
    </source>
</evidence>
<dbReference type="InterPro" id="IPR001753">
    <property type="entry name" value="Enoyl-CoA_hydra/iso"/>
</dbReference>
<dbReference type="RefSeq" id="WP_040115607.1">
    <property type="nucleotide sequence ID" value="NZ_CP006880.1"/>
</dbReference>
<dbReference type="Proteomes" id="UP000031368">
    <property type="component" value="Plasmid pRgalR602c"/>
</dbReference>
<dbReference type="AlphaFoldDB" id="A0A0B4XBI5"/>
<dbReference type="InterPro" id="IPR051683">
    <property type="entry name" value="Enoyl-CoA_Hydratase/Isomerase"/>
</dbReference>
<dbReference type="GO" id="GO:0003824">
    <property type="term" value="F:catalytic activity"/>
    <property type="evidence" value="ECO:0007669"/>
    <property type="project" value="InterPro"/>
</dbReference>
<comment type="similarity">
    <text evidence="1 2">Belongs to the enoyl-CoA hydratase/isomerase family.</text>
</comment>